<evidence type="ECO:0000256" key="5">
    <source>
        <dbReference type="ARBA" id="ARBA00023163"/>
    </source>
</evidence>
<evidence type="ECO:0000313" key="9">
    <source>
        <dbReference type="Proteomes" id="UP000626148"/>
    </source>
</evidence>
<proteinExistence type="inferred from homology"/>
<protein>
    <recommendedName>
        <fullName evidence="6">Transcription antitermination protein NusB</fullName>
    </recommendedName>
    <alternativeName>
        <fullName evidence="6">Antitermination factor NusB</fullName>
    </alternativeName>
</protein>
<dbReference type="PANTHER" id="PTHR11078:SF3">
    <property type="entry name" value="ANTITERMINATION NUSB DOMAIN-CONTAINING PROTEIN"/>
    <property type="match status" value="1"/>
</dbReference>
<evidence type="ECO:0000256" key="2">
    <source>
        <dbReference type="ARBA" id="ARBA00022814"/>
    </source>
</evidence>
<dbReference type="AlphaFoldDB" id="A0A918KAL9"/>
<feature type="domain" description="NusB/RsmB/TIM44" evidence="7">
    <location>
        <begin position="5"/>
        <end position="129"/>
    </location>
</feature>
<dbReference type="SUPFAM" id="SSF48013">
    <property type="entry name" value="NusB-like"/>
    <property type="match status" value="1"/>
</dbReference>
<dbReference type="EMBL" id="BMXR01000005">
    <property type="protein sequence ID" value="GGX56120.1"/>
    <property type="molecule type" value="Genomic_DNA"/>
</dbReference>
<keyword evidence="5 6" id="KW-0804">Transcription</keyword>
<dbReference type="GO" id="GO:0005829">
    <property type="term" value="C:cytosol"/>
    <property type="evidence" value="ECO:0007669"/>
    <property type="project" value="TreeGrafter"/>
</dbReference>
<keyword evidence="4 6" id="KW-0805">Transcription regulation</keyword>
<dbReference type="NCBIfam" id="TIGR01951">
    <property type="entry name" value="nusB"/>
    <property type="match status" value="1"/>
</dbReference>
<organism evidence="8 9">
    <name type="scientific">Saccharospirillum salsuginis</name>
    <dbReference type="NCBI Taxonomy" id="418750"/>
    <lineage>
        <taxon>Bacteria</taxon>
        <taxon>Pseudomonadati</taxon>
        <taxon>Pseudomonadota</taxon>
        <taxon>Gammaproteobacteria</taxon>
        <taxon>Oceanospirillales</taxon>
        <taxon>Saccharospirillaceae</taxon>
        <taxon>Saccharospirillum</taxon>
    </lineage>
</organism>
<evidence type="ECO:0000256" key="4">
    <source>
        <dbReference type="ARBA" id="ARBA00023015"/>
    </source>
</evidence>
<accession>A0A918KAL9</accession>
<comment type="similarity">
    <text evidence="1 6">Belongs to the NusB family.</text>
</comment>
<comment type="function">
    <text evidence="6">Involved in transcription antitermination. Required for transcription of ribosomal RNA (rRNA) genes. Binds specifically to the boxA antiterminator sequence of the ribosomal RNA (rrn) operons.</text>
</comment>
<comment type="caution">
    <text evidence="8">The sequence shown here is derived from an EMBL/GenBank/DDBJ whole genome shotgun (WGS) entry which is preliminary data.</text>
</comment>
<dbReference type="HAMAP" id="MF_00073">
    <property type="entry name" value="NusB"/>
    <property type="match status" value="1"/>
</dbReference>
<evidence type="ECO:0000256" key="3">
    <source>
        <dbReference type="ARBA" id="ARBA00022884"/>
    </source>
</evidence>
<dbReference type="InterPro" id="IPR011605">
    <property type="entry name" value="NusB_fam"/>
</dbReference>
<dbReference type="Gene3D" id="1.10.940.10">
    <property type="entry name" value="NusB-like"/>
    <property type="match status" value="1"/>
</dbReference>
<dbReference type="GO" id="GO:0003723">
    <property type="term" value="F:RNA binding"/>
    <property type="evidence" value="ECO:0007669"/>
    <property type="project" value="UniProtKB-UniRule"/>
</dbReference>
<evidence type="ECO:0000259" key="7">
    <source>
        <dbReference type="Pfam" id="PF01029"/>
    </source>
</evidence>
<gene>
    <name evidence="6 8" type="primary">nusB</name>
    <name evidence="8" type="ORF">GCM10007392_24890</name>
</gene>
<dbReference type="Pfam" id="PF01029">
    <property type="entry name" value="NusB"/>
    <property type="match status" value="1"/>
</dbReference>
<dbReference type="InterPro" id="IPR035926">
    <property type="entry name" value="NusB-like_sf"/>
</dbReference>
<name>A0A918KAL9_9GAMM</name>
<dbReference type="GO" id="GO:0006353">
    <property type="term" value="P:DNA-templated transcription termination"/>
    <property type="evidence" value="ECO:0007669"/>
    <property type="project" value="UniProtKB-UniRule"/>
</dbReference>
<keyword evidence="3 6" id="KW-0694">RNA-binding</keyword>
<dbReference type="GO" id="GO:0031564">
    <property type="term" value="P:transcription antitermination"/>
    <property type="evidence" value="ECO:0007669"/>
    <property type="project" value="UniProtKB-KW"/>
</dbReference>
<dbReference type="InterPro" id="IPR006027">
    <property type="entry name" value="NusB_RsmB_TIM44"/>
</dbReference>
<reference evidence="8" key="1">
    <citation type="journal article" date="2014" name="Int. J. Syst. Evol. Microbiol.">
        <title>Complete genome sequence of Corynebacterium casei LMG S-19264T (=DSM 44701T), isolated from a smear-ripened cheese.</title>
        <authorList>
            <consortium name="US DOE Joint Genome Institute (JGI-PGF)"/>
            <person name="Walter F."/>
            <person name="Albersmeier A."/>
            <person name="Kalinowski J."/>
            <person name="Ruckert C."/>
        </authorList>
    </citation>
    <scope>NUCLEOTIDE SEQUENCE</scope>
    <source>
        <strain evidence="8">KCTC 22169</strain>
    </source>
</reference>
<keyword evidence="9" id="KW-1185">Reference proteome</keyword>
<sequence>MAARRKARRLALQALYQWQVSSSPVNQIEAEFIADHDMTKVDGEYFSEVLRGVPTSLTELDKQIERFTDRPTAEMTPIELAILRMGAYEFMHRVDVPFKVIINEGVELSKVFGASEGHRYVNGVLDKLAQALRAPEVNAGRQPKS</sequence>
<evidence type="ECO:0000256" key="1">
    <source>
        <dbReference type="ARBA" id="ARBA00005952"/>
    </source>
</evidence>
<keyword evidence="2 6" id="KW-0889">Transcription antitermination</keyword>
<dbReference type="Proteomes" id="UP000626148">
    <property type="component" value="Unassembled WGS sequence"/>
</dbReference>
<dbReference type="PANTHER" id="PTHR11078">
    <property type="entry name" value="N UTILIZATION SUBSTANCE PROTEIN B-RELATED"/>
    <property type="match status" value="1"/>
</dbReference>
<reference evidence="8" key="2">
    <citation type="submission" date="2020-09" db="EMBL/GenBank/DDBJ databases">
        <authorList>
            <person name="Sun Q."/>
            <person name="Kim S."/>
        </authorList>
    </citation>
    <scope>NUCLEOTIDE SEQUENCE</scope>
    <source>
        <strain evidence="8">KCTC 22169</strain>
    </source>
</reference>
<evidence type="ECO:0000256" key="6">
    <source>
        <dbReference type="HAMAP-Rule" id="MF_00073"/>
    </source>
</evidence>
<evidence type="ECO:0000313" key="8">
    <source>
        <dbReference type="EMBL" id="GGX56120.1"/>
    </source>
</evidence>